<dbReference type="InterPro" id="IPR009061">
    <property type="entry name" value="DNA-bd_dom_put_sf"/>
</dbReference>
<dbReference type="Proteomes" id="UP000078504">
    <property type="component" value="Unassembled WGS sequence"/>
</dbReference>
<dbReference type="Gene3D" id="1.10.1660.20">
    <property type="match status" value="1"/>
</dbReference>
<organism evidence="1 2">
    <name type="scientific">Buttiauxella gaviniae ATCC 51604</name>
    <dbReference type="NCBI Taxonomy" id="1354253"/>
    <lineage>
        <taxon>Bacteria</taxon>
        <taxon>Pseudomonadati</taxon>
        <taxon>Pseudomonadota</taxon>
        <taxon>Gammaproteobacteria</taxon>
        <taxon>Enterobacterales</taxon>
        <taxon>Enterobacteriaceae</taxon>
        <taxon>Buttiauxella</taxon>
    </lineage>
</organism>
<dbReference type="SUPFAM" id="SSF46955">
    <property type="entry name" value="Putative DNA-binding domain"/>
    <property type="match status" value="1"/>
</dbReference>
<evidence type="ECO:0008006" key="3">
    <source>
        <dbReference type="Google" id="ProtNLM"/>
    </source>
</evidence>
<evidence type="ECO:0000313" key="1">
    <source>
        <dbReference type="EMBL" id="OAT16626.1"/>
    </source>
</evidence>
<dbReference type="InterPro" id="IPR038137">
    <property type="entry name" value="Excisionase-like_sf"/>
</dbReference>
<dbReference type="RefSeq" id="WP_064519123.1">
    <property type="nucleotide sequence ID" value="NZ_LXEP01000050.1"/>
</dbReference>
<reference evidence="1 2" key="1">
    <citation type="submission" date="2016-04" db="EMBL/GenBank/DDBJ databases">
        <title>ATOL: Assembling a taxonomically balanced genome-scale reconstruction of the evolutionary history of the Enterobacteriaceae.</title>
        <authorList>
            <person name="Plunkett G.III."/>
            <person name="Neeno-Eckwall E.C."/>
            <person name="Glasner J.D."/>
            <person name="Perna N.T."/>
        </authorList>
    </citation>
    <scope>NUCLEOTIDE SEQUENCE [LARGE SCALE GENOMIC DNA]</scope>
    <source>
        <strain evidence="1 2">ATCC 51604</strain>
    </source>
</reference>
<name>A0A1B7HLV6_9ENTR</name>
<accession>A0A1B7HLV6</accession>
<dbReference type="AlphaFoldDB" id="A0A1B7HLV6"/>
<dbReference type="PATRIC" id="fig|1354253.4.peg.4668"/>
<gene>
    <name evidence="1" type="ORF">M977_04536</name>
</gene>
<dbReference type="EMBL" id="LXEP01000050">
    <property type="protein sequence ID" value="OAT16626.1"/>
    <property type="molecule type" value="Genomic_DNA"/>
</dbReference>
<sequence>MAKTILIQDWANGPNGFGYPQKQSRLNHLAKTGQISPPAKKDGKRWVVDEDAVFIGCVGKIKISRNLPDKVKSLVERTINGRSSQT</sequence>
<proteinExistence type="predicted"/>
<evidence type="ECO:0000313" key="2">
    <source>
        <dbReference type="Proteomes" id="UP000078504"/>
    </source>
</evidence>
<comment type="caution">
    <text evidence="1">The sequence shown here is derived from an EMBL/GenBank/DDBJ whole genome shotgun (WGS) entry which is preliminary data.</text>
</comment>
<protein>
    <recommendedName>
        <fullName evidence="3">Excisionase</fullName>
    </recommendedName>
</protein>